<comment type="caution">
    <text evidence="2">The sequence shown here is derived from an EMBL/GenBank/DDBJ whole genome shotgun (WGS) entry which is preliminary data.</text>
</comment>
<gene>
    <name evidence="2" type="ORF">BGK67_24950</name>
</gene>
<keyword evidence="1" id="KW-0732">Signal</keyword>
<reference evidence="2 3" key="1">
    <citation type="submission" date="2016-08" db="EMBL/GenBank/DDBJ databases">
        <title>The complete genome of Streptomyces subrutilus 10-1-1.</title>
        <authorList>
            <person name="Chen X."/>
        </authorList>
    </citation>
    <scope>NUCLEOTIDE SEQUENCE [LARGE SCALE GENOMIC DNA]</scope>
    <source>
        <strain evidence="2 3">10-1-1</strain>
    </source>
</reference>
<sequence>MRRALTAVTAGAALLLSLAACDTADEALPETICGTPVSPDLSGPLLRPGGKIVEGSRVDRQEARTAPCVLSVDGERALGFRFAFHNGSPGDLLALSRESTVIGLTEPARVDLGFEDSVLGNDGATATALCKTAGGDHFTLTVQAKRAYKKNRDLRPAVEAFMRTYMTETLKTLNCG</sequence>
<proteinExistence type="predicted"/>
<evidence type="ECO:0000256" key="1">
    <source>
        <dbReference type="SAM" id="SignalP"/>
    </source>
</evidence>
<dbReference type="AlphaFoldDB" id="A0A1E5PX65"/>
<protein>
    <recommendedName>
        <fullName evidence="4">DUF3558 domain-containing protein</fullName>
    </recommendedName>
</protein>
<dbReference type="OrthoDB" id="4233809at2"/>
<name>A0A1E5PX65_9ACTN</name>
<evidence type="ECO:0000313" key="2">
    <source>
        <dbReference type="EMBL" id="OEJ34149.1"/>
    </source>
</evidence>
<dbReference type="PROSITE" id="PS51257">
    <property type="entry name" value="PROKAR_LIPOPROTEIN"/>
    <property type="match status" value="1"/>
</dbReference>
<dbReference type="EMBL" id="MEHK01000001">
    <property type="protein sequence ID" value="OEJ34149.1"/>
    <property type="molecule type" value="Genomic_DNA"/>
</dbReference>
<feature type="chain" id="PRO_5038478555" description="DUF3558 domain-containing protein" evidence="1">
    <location>
        <begin position="20"/>
        <end position="176"/>
    </location>
</feature>
<organism evidence="2 3">
    <name type="scientific">Streptomyces subrutilus</name>
    <dbReference type="NCBI Taxonomy" id="36818"/>
    <lineage>
        <taxon>Bacteria</taxon>
        <taxon>Bacillati</taxon>
        <taxon>Actinomycetota</taxon>
        <taxon>Actinomycetes</taxon>
        <taxon>Kitasatosporales</taxon>
        <taxon>Streptomycetaceae</taxon>
        <taxon>Streptomyces</taxon>
    </lineage>
</organism>
<keyword evidence="3" id="KW-1185">Reference proteome</keyword>
<dbReference type="Proteomes" id="UP000095705">
    <property type="component" value="Unassembled WGS sequence"/>
</dbReference>
<dbReference type="STRING" id="36818.BGK67_24950"/>
<evidence type="ECO:0008006" key="4">
    <source>
        <dbReference type="Google" id="ProtNLM"/>
    </source>
</evidence>
<feature type="signal peptide" evidence="1">
    <location>
        <begin position="1"/>
        <end position="19"/>
    </location>
</feature>
<dbReference type="RefSeq" id="WP_069922343.1">
    <property type="nucleotide sequence ID" value="NZ_MEHK01000001.1"/>
</dbReference>
<evidence type="ECO:0000313" key="3">
    <source>
        <dbReference type="Proteomes" id="UP000095705"/>
    </source>
</evidence>
<accession>A0A1E5PX65</accession>